<feature type="chain" id="PRO_5019154554" description="Carboxypeptidase regulatory-like domain-containing protein" evidence="2">
    <location>
        <begin position="26"/>
        <end position="134"/>
    </location>
</feature>
<keyword evidence="2" id="KW-0732">Signal</keyword>
<dbReference type="Gene3D" id="2.60.40.1120">
    <property type="entry name" value="Carboxypeptidase-like, regulatory domain"/>
    <property type="match status" value="1"/>
</dbReference>
<organism evidence="3 4">
    <name type="scientific">Arachnia propionica</name>
    <dbReference type="NCBI Taxonomy" id="1750"/>
    <lineage>
        <taxon>Bacteria</taxon>
        <taxon>Bacillati</taxon>
        <taxon>Actinomycetota</taxon>
        <taxon>Actinomycetes</taxon>
        <taxon>Propionibacteriales</taxon>
        <taxon>Propionibacteriaceae</taxon>
        <taxon>Arachnia</taxon>
    </lineage>
</organism>
<dbReference type="Pfam" id="PF13620">
    <property type="entry name" value="CarboxypepD_reg"/>
    <property type="match status" value="1"/>
</dbReference>
<evidence type="ECO:0000256" key="2">
    <source>
        <dbReference type="SAM" id="SignalP"/>
    </source>
</evidence>
<keyword evidence="4" id="KW-1185">Reference proteome</keyword>
<dbReference type="EMBL" id="LR134406">
    <property type="protein sequence ID" value="VEH69129.1"/>
    <property type="molecule type" value="Genomic_DNA"/>
</dbReference>
<reference evidence="3 4" key="1">
    <citation type="submission" date="2018-12" db="EMBL/GenBank/DDBJ databases">
        <authorList>
            <consortium name="Pathogen Informatics"/>
        </authorList>
    </citation>
    <scope>NUCLEOTIDE SEQUENCE [LARGE SCALE GENOMIC DNA]</scope>
    <source>
        <strain evidence="3 4">NCTC12967</strain>
    </source>
</reference>
<dbReference type="Proteomes" id="UP000273044">
    <property type="component" value="Chromosome"/>
</dbReference>
<dbReference type="GeneID" id="64405888"/>
<gene>
    <name evidence="3" type="ORF">NCTC12967_00393</name>
</gene>
<name>A0A448MVJ9_9ACTN</name>
<protein>
    <recommendedName>
        <fullName evidence="5">Carboxypeptidase regulatory-like domain-containing protein</fullName>
    </recommendedName>
</protein>
<feature type="region of interest" description="Disordered" evidence="1">
    <location>
        <begin position="25"/>
        <end position="56"/>
    </location>
</feature>
<proteinExistence type="predicted"/>
<sequence>MKTRQIITGLLPAFCLLGCSTTVPANPSSGPAQPSPISNTDPQPSGEKPGAELKGTVLDENGEPIEDCNIEIKGDTRELAIVTDTSGTFSVGIQRGSQQIIINCDKHQIYQKGEFPVQVPETDEFEQTFTVRRK</sequence>
<feature type="signal peptide" evidence="2">
    <location>
        <begin position="1"/>
        <end position="25"/>
    </location>
</feature>
<dbReference type="AlphaFoldDB" id="A0A448MVJ9"/>
<dbReference type="SUPFAM" id="SSF49464">
    <property type="entry name" value="Carboxypeptidase regulatory domain-like"/>
    <property type="match status" value="1"/>
</dbReference>
<evidence type="ECO:0000313" key="4">
    <source>
        <dbReference type="Proteomes" id="UP000273044"/>
    </source>
</evidence>
<dbReference type="InterPro" id="IPR008969">
    <property type="entry name" value="CarboxyPept-like_regulatory"/>
</dbReference>
<accession>A0A448MVJ9</accession>
<dbReference type="RefSeq" id="WP_061787222.1">
    <property type="nucleotide sequence ID" value="NZ_CAJZDL010000045.1"/>
</dbReference>
<evidence type="ECO:0000256" key="1">
    <source>
        <dbReference type="SAM" id="MobiDB-lite"/>
    </source>
</evidence>
<evidence type="ECO:0008006" key="5">
    <source>
        <dbReference type="Google" id="ProtNLM"/>
    </source>
</evidence>
<evidence type="ECO:0000313" key="3">
    <source>
        <dbReference type="EMBL" id="VEH69129.1"/>
    </source>
</evidence>
<feature type="compositionally biased region" description="Polar residues" evidence="1">
    <location>
        <begin position="25"/>
        <end position="43"/>
    </location>
</feature>